<sequence length="457" mass="51208">MDPLSTAGTIAGVITLWQKVMHSATMSKSDPEELIAMAHRISGLLLLMRSWLSEIDLDEQSEGRRWNEYRAFLSREIQEIYLQVRDRSESTSVKRGQMGKRAESLSQLAERIQNLAHSVRDLAQLEASKRTQQHLGTILEMMGKSSRESVETWETVRSIKQHTEAGANLDSELAAALKKMEEDHPEWSSNEKQQRIDEVRTILRLKMKNNDQFDRDRMTFPFFIVVQDSDPLETRVKLDTGSRPNWISVQLLSRAAISFHPEQDLGQFFGAGKDALPFEPLGVASVPWFSENQARTRTTRTTKFLVHNGELPVSVLLGSKWVLEDMAHERFPEPVLPVVRHILNSGELSQLETHAREDGEGNDRLIDLQNQQRKAKREEKRLLKAASRAMTPKSAVSLFGSVAPIGVTPIRRGSLASVAPSFIISPQITNPTPETTVPTGFGYSEAGESSTAQSSGS</sequence>
<dbReference type="AlphaFoldDB" id="A0A4U6X2H6"/>
<evidence type="ECO:0000313" key="3">
    <source>
        <dbReference type="Proteomes" id="UP000310108"/>
    </source>
</evidence>
<feature type="compositionally biased region" description="Polar residues" evidence="1">
    <location>
        <begin position="447"/>
        <end position="457"/>
    </location>
</feature>
<dbReference type="Proteomes" id="UP000310108">
    <property type="component" value="Unassembled WGS sequence"/>
</dbReference>
<feature type="region of interest" description="Disordered" evidence="1">
    <location>
        <begin position="428"/>
        <end position="457"/>
    </location>
</feature>
<keyword evidence="3" id="KW-1185">Reference proteome</keyword>
<accession>A0A4U6X2H6</accession>
<dbReference type="OrthoDB" id="5426765at2759"/>
<gene>
    <name evidence="2" type="ORF">CTA1_8416</name>
</gene>
<protein>
    <submittedName>
        <fullName evidence="2">Uncharacterized protein</fullName>
    </submittedName>
</protein>
<evidence type="ECO:0000313" key="2">
    <source>
        <dbReference type="EMBL" id="TKW49588.1"/>
    </source>
</evidence>
<evidence type="ECO:0000256" key="1">
    <source>
        <dbReference type="SAM" id="MobiDB-lite"/>
    </source>
</evidence>
<organism evidence="2 3">
    <name type="scientific">Colletotrichum tanaceti</name>
    <dbReference type="NCBI Taxonomy" id="1306861"/>
    <lineage>
        <taxon>Eukaryota</taxon>
        <taxon>Fungi</taxon>
        <taxon>Dikarya</taxon>
        <taxon>Ascomycota</taxon>
        <taxon>Pezizomycotina</taxon>
        <taxon>Sordariomycetes</taxon>
        <taxon>Hypocreomycetidae</taxon>
        <taxon>Glomerellales</taxon>
        <taxon>Glomerellaceae</taxon>
        <taxon>Colletotrichum</taxon>
        <taxon>Colletotrichum destructivum species complex</taxon>
    </lineage>
</organism>
<dbReference type="EMBL" id="PJEX01000512">
    <property type="protein sequence ID" value="TKW49588.1"/>
    <property type="molecule type" value="Genomic_DNA"/>
</dbReference>
<name>A0A4U6X2H6_9PEZI</name>
<comment type="caution">
    <text evidence="2">The sequence shown here is derived from an EMBL/GenBank/DDBJ whole genome shotgun (WGS) entry which is preliminary data.</text>
</comment>
<proteinExistence type="predicted"/>
<feature type="compositionally biased region" description="Polar residues" evidence="1">
    <location>
        <begin position="428"/>
        <end position="438"/>
    </location>
</feature>
<reference evidence="2 3" key="1">
    <citation type="journal article" date="2019" name="PLoS ONE">
        <title>Comparative genome analysis indicates high evolutionary potential of pathogenicity genes in Colletotrichum tanaceti.</title>
        <authorList>
            <person name="Lelwala R.V."/>
            <person name="Korhonen P.K."/>
            <person name="Young N.D."/>
            <person name="Scott J.B."/>
            <person name="Ades P.A."/>
            <person name="Gasser R.B."/>
            <person name="Taylor P.W.J."/>
        </authorList>
    </citation>
    <scope>NUCLEOTIDE SEQUENCE [LARGE SCALE GENOMIC DNA]</scope>
    <source>
        <strain evidence="2">BRIP57314</strain>
    </source>
</reference>